<protein>
    <submittedName>
        <fullName evidence="5">Patatin family protein</fullName>
    </submittedName>
</protein>
<dbReference type="EMBL" id="WNKS01000002">
    <property type="protein sequence ID" value="MTV29870.1"/>
    <property type="molecule type" value="Genomic_DNA"/>
</dbReference>
<organism evidence="5 6">
    <name type="scientific">Rhodoblastus acidophilus</name>
    <name type="common">Rhodopseudomonas acidophila</name>
    <dbReference type="NCBI Taxonomy" id="1074"/>
    <lineage>
        <taxon>Bacteria</taxon>
        <taxon>Pseudomonadati</taxon>
        <taxon>Pseudomonadota</taxon>
        <taxon>Alphaproteobacteria</taxon>
        <taxon>Hyphomicrobiales</taxon>
        <taxon>Rhodoblastaceae</taxon>
        <taxon>Rhodoblastus</taxon>
    </lineage>
</organism>
<feature type="active site" description="Nucleophile" evidence="2">
    <location>
        <position position="121"/>
    </location>
</feature>
<feature type="active site" description="Proton acceptor" evidence="2">
    <location>
        <position position="266"/>
    </location>
</feature>
<dbReference type="Pfam" id="PF01734">
    <property type="entry name" value="Patatin"/>
    <property type="match status" value="1"/>
</dbReference>
<keyword evidence="3" id="KW-0732">Signal</keyword>
<dbReference type="InterPro" id="IPR002641">
    <property type="entry name" value="PNPLA_dom"/>
</dbReference>
<comment type="caution">
    <text evidence="5">The sequence shown here is derived from an EMBL/GenBank/DDBJ whole genome shotgun (WGS) entry which is preliminary data.</text>
</comment>
<evidence type="ECO:0000313" key="6">
    <source>
        <dbReference type="Proteomes" id="UP000439113"/>
    </source>
</evidence>
<dbReference type="PROSITE" id="PS51635">
    <property type="entry name" value="PNPLA"/>
    <property type="match status" value="1"/>
</dbReference>
<keyword evidence="1 2" id="KW-0443">Lipid metabolism</keyword>
<accession>A0A6N8DHK0</accession>
<sequence>MKISWPSPKPLLVLFALALASCATLERKAAVPPDLRRQTSVLGIPNARFFPDQPGPMMEEQRRALIRESRYLGVAPGGELPKAHLLSLSGGGDGGAFGAGVMVGWTAHGDRPTFKLVTGVSTGSLIAPFAFLGSDFDDELTDVYTNTGPAQIFTRRFIVTAALAEDALSDTAPLFATISKYVNERMMARIAEEYGKGRILLIQTTDLDAGYPVVWNIGAIATSGGPDALHLIRRIMLASASIPAAFPPVMFNVEAGGEAWQEMHVDGGASSQAFLVPPSLDPRIAQAEAGHHSRKSAAYIIRNSRLTTEWSDVERQTLSVGGKAVSTLINFSGISDFYRIYMETRRTNASFNLAYIGPDFHAEHKEDFDTAYMRALFRYGYDKAVKGYPWLNAPPGFAAAVR</sequence>
<proteinExistence type="predicted"/>
<feature type="short sequence motif" description="GXGXXG" evidence="2">
    <location>
        <begin position="90"/>
        <end position="95"/>
    </location>
</feature>
<dbReference type="GO" id="GO:0016787">
    <property type="term" value="F:hydrolase activity"/>
    <property type="evidence" value="ECO:0007669"/>
    <property type="project" value="UniProtKB-UniRule"/>
</dbReference>
<dbReference type="PROSITE" id="PS51257">
    <property type="entry name" value="PROKAR_LIPOPROTEIN"/>
    <property type="match status" value="1"/>
</dbReference>
<evidence type="ECO:0000256" key="3">
    <source>
        <dbReference type="SAM" id="SignalP"/>
    </source>
</evidence>
<evidence type="ECO:0000256" key="2">
    <source>
        <dbReference type="PROSITE-ProRule" id="PRU01161"/>
    </source>
</evidence>
<keyword evidence="2" id="KW-0442">Lipid degradation</keyword>
<dbReference type="AlphaFoldDB" id="A0A6N8DHK0"/>
<feature type="short sequence motif" description="DGA/G" evidence="2">
    <location>
        <begin position="266"/>
        <end position="268"/>
    </location>
</feature>
<feature type="signal peptide" evidence="3">
    <location>
        <begin position="1"/>
        <end position="29"/>
    </location>
</feature>
<reference evidence="5 6" key="1">
    <citation type="submission" date="2019-11" db="EMBL/GenBank/DDBJ databases">
        <title>Whole-genome sequence of a Rhodoblastus acidophilus DSM 142.</title>
        <authorList>
            <person name="Kyndt J.A."/>
            <person name="Meyer T.E."/>
        </authorList>
    </citation>
    <scope>NUCLEOTIDE SEQUENCE [LARGE SCALE GENOMIC DNA]</scope>
    <source>
        <strain evidence="5 6">DSM 142</strain>
    </source>
</reference>
<feature type="chain" id="PRO_5026984165" evidence="3">
    <location>
        <begin position="30"/>
        <end position="402"/>
    </location>
</feature>
<feature type="domain" description="PNPLA" evidence="4">
    <location>
        <begin position="86"/>
        <end position="280"/>
    </location>
</feature>
<dbReference type="Gene3D" id="3.40.1090.10">
    <property type="entry name" value="Cytosolic phospholipase A2 catalytic domain"/>
    <property type="match status" value="1"/>
</dbReference>
<dbReference type="Proteomes" id="UP000439113">
    <property type="component" value="Unassembled WGS sequence"/>
</dbReference>
<evidence type="ECO:0000313" key="5">
    <source>
        <dbReference type="EMBL" id="MTV29870.1"/>
    </source>
</evidence>
<dbReference type="OrthoDB" id="323481at2"/>
<dbReference type="InterPro" id="IPR016035">
    <property type="entry name" value="Acyl_Trfase/lysoPLipase"/>
</dbReference>
<keyword evidence="2" id="KW-0378">Hydrolase</keyword>
<feature type="short sequence motif" description="GXSXG" evidence="2">
    <location>
        <begin position="119"/>
        <end position="123"/>
    </location>
</feature>
<dbReference type="SUPFAM" id="SSF52151">
    <property type="entry name" value="FabD/lysophospholipase-like"/>
    <property type="match status" value="1"/>
</dbReference>
<evidence type="ECO:0000256" key="1">
    <source>
        <dbReference type="ARBA" id="ARBA00023098"/>
    </source>
</evidence>
<name>A0A6N8DHK0_RHOAC</name>
<evidence type="ECO:0000259" key="4">
    <source>
        <dbReference type="PROSITE" id="PS51635"/>
    </source>
</evidence>
<gene>
    <name evidence="5" type="ORF">GJ654_02545</name>
</gene>
<dbReference type="GO" id="GO:0016042">
    <property type="term" value="P:lipid catabolic process"/>
    <property type="evidence" value="ECO:0007669"/>
    <property type="project" value="UniProtKB-UniRule"/>
</dbReference>
<dbReference type="RefSeq" id="WP_155444546.1">
    <property type="nucleotide sequence ID" value="NZ_JAOQNR010000002.1"/>
</dbReference>